<evidence type="ECO:0000256" key="3">
    <source>
        <dbReference type="SAM" id="Phobius"/>
    </source>
</evidence>
<dbReference type="PANTHER" id="PTHR12064">
    <property type="entry name" value="METAL TRANSPORTER CNNM"/>
    <property type="match status" value="1"/>
</dbReference>
<dbReference type="STRING" id="74649.A0A2P6RHD1"/>
<dbReference type="GO" id="GO:0010960">
    <property type="term" value="P:magnesium ion homeostasis"/>
    <property type="evidence" value="ECO:0007669"/>
    <property type="project" value="InterPro"/>
</dbReference>
<dbReference type="InterPro" id="IPR045095">
    <property type="entry name" value="ACDP"/>
</dbReference>
<evidence type="ECO:0000313" key="5">
    <source>
        <dbReference type="EMBL" id="PRQ45833.1"/>
    </source>
</evidence>
<dbReference type="InterPro" id="IPR002550">
    <property type="entry name" value="CNNM"/>
</dbReference>
<dbReference type="GO" id="GO:0005737">
    <property type="term" value="C:cytoplasm"/>
    <property type="evidence" value="ECO:0007669"/>
    <property type="project" value="TreeGrafter"/>
</dbReference>
<sequence length="43" mass="4811">MGLAVGSNFVWLVRILMIICYPIAYTIGKTLDSILGHNEALFR</sequence>
<accession>A0A2P6RHD1</accession>
<dbReference type="PROSITE" id="PS51846">
    <property type="entry name" value="CNNM"/>
    <property type="match status" value="1"/>
</dbReference>
<protein>
    <recommendedName>
        <fullName evidence="4">CNNM transmembrane domain-containing protein</fullName>
    </recommendedName>
</protein>
<evidence type="ECO:0000313" key="6">
    <source>
        <dbReference type="Proteomes" id="UP000238479"/>
    </source>
</evidence>
<keyword evidence="2 3" id="KW-0812">Transmembrane</keyword>
<comment type="caution">
    <text evidence="5">The sequence shown here is derived from an EMBL/GenBank/DDBJ whole genome shotgun (WGS) entry which is preliminary data.</text>
</comment>
<feature type="transmembrane region" description="Helical" evidence="3">
    <location>
        <begin position="6"/>
        <end position="27"/>
    </location>
</feature>
<dbReference type="EMBL" id="PDCK01000041">
    <property type="protein sequence ID" value="PRQ45833.1"/>
    <property type="molecule type" value="Genomic_DNA"/>
</dbReference>
<keyword evidence="2 3" id="KW-0472">Membrane</keyword>
<name>A0A2P6RHD1_ROSCH</name>
<dbReference type="GO" id="GO:0016020">
    <property type="term" value="C:membrane"/>
    <property type="evidence" value="ECO:0007669"/>
    <property type="project" value="UniProtKB-UniRule"/>
</dbReference>
<dbReference type="Proteomes" id="UP000238479">
    <property type="component" value="Chromosome 3"/>
</dbReference>
<dbReference type="AlphaFoldDB" id="A0A2P6RHD1"/>
<dbReference type="PANTHER" id="PTHR12064:SF97">
    <property type="entry name" value="METAL TRANSPORTER CNNM-5"/>
    <property type="match status" value="1"/>
</dbReference>
<feature type="domain" description="CNNM transmembrane" evidence="4">
    <location>
        <begin position="1"/>
        <end position="43"/>
    </location>
</feature>
<dbReference type="Gramene" id="PRQ45833">
    <property type="protein sequence ID" value="PRQ45833"/>
    <property type="gene ID" value="RchiOBHm_Chr3g0495991"/>
</dbReference>
<proteinExistence type="predicted"/>
<gene>
    <name evidence="5" type="ORF">RchiOBHm_Chr3g0495991</name>
</gene>
<reference evidence="5 6" key="1">
    <citation type="journal article" date="2018" name="Nat. Genet.">
        <title>The Rosa genome provides new insights in the design of modern roses.</title>
        <authorList>
            <person name="Bendahmane M."/>
        </authorList>
    </citation>
    <scope>NUCLEOTIDE SEQUENCE [LARGE SCALE GENOMIC DNA]</scope>
    <source>
        <strain evidence="6">cv. Old Blush</strain>
    </source>
</reference>
<evidence type="ECO:0000259" key="4">
    <source>
        <dbReference type="PROSITE" id="PS51846"/>
    </source>
</evidence>
<keyword evidence="6" id="KW-1185">Reference proteome</keyword>
<keyword evidence="1" id="KW-0677">Repeat</keyword>
<organism evidence="5 6">
    <name type="scientific">Rosa chinensis</name>
    <name type="common">China rose</name>
    <dbReference type="NCBI Taxonomy" id="74649"/>
    <lineage>
        <taxon>Eukaryota</taxon>
        <taxon>Viridiplantae</taxon>
        <taxon>Streptophyta</taxon>
        <taxon>Embryophyta</taxon>
        <taxon>Tracheophyta</taxon>
        <taxon>Spermatophyta</taxon>
        <taxon>Magnoliopsida</taxon>
        <taxon>eudicotyledons</taxon>
        <taxon>Gunneridae</taxon>
        <taxon>Pentapetalae</taxon>
        <taxon>rosids</taxon>
        <taxon>fabids</taxon>
        <taxon>Rosales</taxon>
        <taxon>Rosaceae</taxon>
        <taxon>Rosoideae</taxon>
        <taxon>Rosoideae incertae sedis</taxon>
        <taxon>Rosa</taxon>
    </lineage>
</organism>
<evidence type="ECO:0000256" key="1">
    <source>
        <dbReference type="ARBA" id="ARBA00022737"/>
    </source>
</evidence>
<evidence type="ECO:0000256" key="2">
    <source>
        <dbReference type="PROSITE-ProRule" id="PRU01193"/>
    </source>
</evidence>
<keyword evidence="2 3" id="KW-1133">Transmembrane helix</keyword>
<dbReference type="GO" id="GO:0030026">
    <property type="term" value="P:intracellular manganese ion homeostasis"/>
    <property type="evidence" value="ECO:0007669"/>
    <property type="project" value="TreeGrafter"/>
</dbReference>